<protein>
    <submittedName>
        <fullName evidence="2">Uncharacterized protein</fullName>
    </submittedName>
</protein>
<feature type="region of interest" description="Disordered" evidence="1">
    <location>
        <begin position="208"/>
        <end position="228"/>
    </location>
</feature>
<accession>A0AAE1SI98</accession>
<name>A0AAE1SI98_9SOLA</name>
<proteinExistence type="predicted"/>
<organism evidence="2 3">
    <name type="scientific">Anisodus tanguticus</name>
    <dbReference type="NCBI Taxonomy" id="243964"/>
    <lineage>
        <taxon>Eukaryota</taxon>
        <taxon>Viridiplantae</taxon>
        <taxon>Streptophyta</taxon>
        <taxon>Embryophyta</taxon>
        <taxon>Tracheophyta</taxon>
        <taxon>Spermatophyta</taxon>
        <taxon>Magnoliopsida</taxon>
        <taxon>eudicotyledons</taxon>
        <taxon>Gunneridae</taxon>
        <taxon>Pentapetalae</taxon>
        <taxon>asterids</taxon>
        <taxon>lamiids</taxon>
        <taxon>Solanales</taxon>
        <taxon>Solanaceae</taxon>
        <taxon>Solanoideae</taxon>
        <taxon>Hyoscyameae</taxon>
        <taxon>Anisodus</taxon>
    </lineage>
</organism>
<comment type="caution">
    <text evidence="2">The sequence shown here is derived from an EMBL/GenBank/DDBJ whole genome shotgun (WGS) entry which is preliminary data.</text>
</comment>
<dbReference type="Proteomes" id="UP001291623">
    <property type="component" value="Unassembled WGS sequence"/>
</dbReference>
<reference evidence="2" key="1">
    <citation type="submission" date="2023-12" db="EMBL/GenBank/DDBJ databases">
        <title>Genome assembly of Anisodus tanguticus.</title>
        <authorList>
            <person name="Wang Y.-J."/>
        </authorList>
    </citation>
    <scope>NUCLEOTIDE SEQUENCE</scope>
    <source>
        <strain evidence="2">KB-2021</strain>
        <tissue evidence="2">Leaf</tissue>
    </source>
</reference>
<dbReference type="AlphaFoldDB" id="A0AAE1SI98"/>
<evidence type="ECO:0000313" key="3">
    <source>
        <dbReference type="Proteomes" id="UP001291623"/>
    </source>
</evidence>
<evidence type="ECO:0000256" key="1">
    <source>
        <dbReference type="SAM" id="MobiDB-lite"/>
    </source>
</evidence>
<gene>
    <name evidence="2" type="ORF">RND71_009559</name>
</gene>
<dbReference type="EMBL" id="JAVYJV010000005">
    <property type="protein sequence ID" value="KAK4370084.1"/>
    <property type="molecule type" value="Genomic_DNA"/>
</dbReference>
<sequence>MNWWGAPGRATSASQGRRWNKVSWNSDFPCWVVKDAMASYEQVETPVHGREDISVDTRSKENYIQIEYHTSLTKLCTAFEMWRYDKGMEFMDDSLDDTISSCKLHYYVTKKSIGRAYNAFEMRRYDKGMEFMDDSLDDTISSCKLHYYVTKKSIGRAYNVGDFVSIAALRFFSLNAQANLLSFGRRVELIVRLGRDIKTEIGPEAQKFGLGVGRGPRERRPPPSQIMT</sequence>
<evidence type="ECO:0000313" key="2">
    <source>
        <dbReference type="EMBL" id="KAK4370084.1"/>
    </source>
</evidence>
<keyword evidence="3" id="KW-1185">Reference proteome</keyword>